<feature type="signal peptide" evidence="2">
    <location>
        <begin position="1"/>
        <end position="21"/>
    </location>
</feature>
<dbReference type="Pfam" id="PF13322">
    <property type="entry name" value="DUF4092"/>
    <property type="match status" value="1"/>
</dbReference>
<name>A0ABU6LB76_9GAMM</name>
<dbReference type="InterPro" id="IPR025385">
    <property type="entry name" value="DUF4092"/>
</dbReference>
<evidence type="ECO:0000313" key="4">
    <source>
        <dbReference type="EMBL" id="MEC6832884.1"/>
    </source>
</evidence>
<feature type="chain" id="PRO_5045688697" evidence="2">
    <location>
        <begin position="22"/>
        <end position="1554"/>
    </location>
</feature>
<feature type="compositionally biased region" description="Basic and acidic residues" evidence="1">
    <location>
        <begin position="242"/>
        <end position="257"/>
    </location>
</feature>
<dbReference type="RefSeq" id="WP_327775209.1">
    <property type="nucleotide sequence ID" value="NZ_JAYXUG010000012.1"/>
</dbReference>
<dbReference type="Gene3D" id="1.10.390.30">
    <property type="entry name" value="Peptidase M60, enhancin-like domain 3"/>
    <property type="match status" value="1"/>
</dbReference>
<feature type="compositionally biased region" description="Pro residues" evidence="1">
    <location>
        <begin position="28"/>
        <end position="43"/>
    </location>
</feature>
<dbReference type="Gene3D" id="2.60.120.1250">
    <property type="entry name" value="Peptidase M60, enhancin-like domain 1"/>
    <property type="match status" value="1"/>
</dbReference>
<feature type="region of interest" description="Disordered" evidence="1">
    <location>
        <begin position="242"/>
        <end position="270"/>
    </location>
</feature>
<organism evidence="4 5">
    <name type="scientific">Photobacterium toruni</name>
    <dbReference type="NCBI Taxonomy" id="1935446"/>
    <lineage>
        <taxon>Bacteria</taxon>
        <taxon>Pseudomonadati</taxon>
        <taxon>Pseudomonadota</taxon>
        <taxon>Gammaproteobacteria</taxon>
        <taxon>Vibrionales</taxon>
        <taxon>Vibrionaceae</taxon>
        <taxon>Photobacterium</taxon>
    </lineage>
</organism>
<keyword evidence="4" id="KW-0378">Hydrolase</keyword>
<sequence length="1554" mass="170975">MANKKLIVLAISSALMMGCNGGSDSSDPIPPPPVVDPEITPPVDPEIPDILPPVDPEIPDILPPVDPVIPPATGGKIPDILPPVDPEIPDILPPVDPVIPPATGVFSLNGDMNFGASVHCNGSPATDFIIEDGDTFDCSYESIKLATFTAVKLQATKSGSKERIKQLTLAESDRFVAFTDDERIKAIANTQALLNKMAVESGKVIDFKLSALDQLRFNNFYNSDDLLLPTAEFNALISDKLDESTDTDSKPSTHEPESQPVVTPGTSNDLNSHFVSANAEQNLSYQPTKMILTEGFLRDLDGQPIVGVDYYSPSGRGQTDDQGKFSFSWGESVAFGIDTFELGELKANKTQFTVADLAEGHAGRNIIRLLQRYSDPNSLDRIKITEQVRNVFAQYPNVINEALNIELSESVQLDNGTGELKPVVGEFDKQFESGLAQQIDSAICGETCKSNLLFSPLSFPRTATVTEPNIQADINKLWGAGADAITAGWKPVNKFHVFTDSTWFYGSSGGARGQGAINISNRAFPILMARNDNNYWIKFGDKKAWDEKSLAYITEVPSTVKPKNVGAETATFNLPFISIGELGTGKVMMVGHNRYNSILVCPDNYSWNGSVDKNGVCSQRDADSKDSPDMGNFFINTFRYLLGERYSNSADSITVGTNISHVYFRQAGQQVGRAAEFKADKRFKLNIEQVTDFSSIDPETMPLVIINGYEFNAITSDYTIPTVADINKPKLTEQDVSGLLSYVERGGNILIMESITSQPKDEFARLLDGVGLALNGHSVVTSGPSYGYPDRVRAQREHGFWVIERYESAKDEVSGEIKPPYTIKDGIVIWDFITNNKPDDKPKLEVAKKVITNDEGKNETVVAFIDTYNKTPSEIDAEKQKLLAVFSDGEFGYQECRLNDYHYEVNCLEYRPGTGIATDGGMHTPRYQELDLNEATAKAMVKAADLGTNIERLYQHELYFRTKGHQGERLNSVDLNRIYQNMTVWLWNDLDYRYESGVNKDELGFKRFTEFLNCYGDKAPNQTVCSAELAQSLVDNNMVYGANSDVNSEYQGWMNPSYPLNYMEKPLTRLMLGRSYFDLDIKADIRQYPGEAKGSSSASVEVDLSNNTVAWYAGNRQSTGQWAVAQQPFTISVQGNSNPVTITVALADDLTGREKHELGLLRPPRVSKSFTLLAGGSETFTAPYGGLIYVSGSETGNVTVNLDGTVAAPWYKNNAWVNPQESVAPIGEIESDSFIYTAAAKNLQASNYGGSPQKFTQELDVFAEDLNDFYARDEINSEGIGRHKKVTDTTLPNNKHHVVNDVAISIGAAHSGYPVMNISFDTNSSDIKMSPLNSWLLWHEVGHNAAEAPFNVEGSTEVVNNILALYMQDKHLGKMARVEQDIRMAPAFVNLETPYAWAAGGNGERLVMFAQLKEWAETEFDITNIVKGKLPSYYVTDVDGMKGWNLFKLMHRLTRGNLEDNMQLPSPNVCQSTSGLSKGDQLMVCASYAAQTDLSGFFNAWSPGSKAYMIPGVTEPSYEGGVTDAGRAAVKALKLDAPQRDPLKINAITVRKMN</sequence>
<dbReference type="Gene3D" id="3.40.390.80">
    <property type="entry name" value="Peptidase M60, enhancin-like domain 2"/>
    <property type="match status" value="1"/>
</dbReference>
<dbReference type="SMART" id="SM01276">
    <property type="entry name" value="M60-like"/>
    <property type="match status" value="1"/>
</dbReference>
<dbReference type="InterPro" id="IPR042279">
    <property type="entry name" value="Pep_M60_3"/>
</dbReference>
<evidence type="ECO:0000259" key="3">
    <source>
        <dbReference type="PROSITE" id="PS51723"/>
    </source>
</evidence>
<keyword evidence="5" id="KW-1185">Reference proteome</keyword>
<accession>A0ABU6LB76</accession>
<gene>
    <name evidence="4" type="ORF">VXS06_14040</name>
</gene>
<evidence type="ECO:0000256" key="2">
    <source>
        <dbReference type="SAM" id="SignalP"/>
    </source>
</evidence>
<evidence type="ECO:0000313" key="5">
    <source>
        <dbReference type="Proteomes" id="UP001306119"/>
    </source>
</evidence>
<dbReference type="Pfam" id="PF13402">
    <property type="entry name" value="Peptidase_M60"/>
    <property type="match status" value="1"/>
</dbReference>
<dbReference type="GO" id="GO:0008237">
    <property type="term" value="F:metallopeptidase activity"/>
    <property type="evidence" value="ECO:0007669"/>
    <property type="project" value="UniProtKB-KW"/>
</dbReference>
<dbReference type="PROSITE" id="PS51723">
    <property type="entry name" value="PEPTIDASE_M60"/>
    <property type="match status" value="1"/>
</dbReference>
<dbReference type="PANTHER" id="PTHR15730">
    <property type="entry name" value="EXPERIMENTAL AUTOIMMUNE PROSTATITIS ANTIGEN 2-RELATED"/>
    <property type="match status" value="1"/>
</dbReference>
<feature type="compositionally biased region" description="Polar residues" evidence="1">
    <location>
        <begin position="260"/>
        <end position="270"/>
    </location>
</feature>
<feature type="domain" description="Peptidase M60" evidence="3">
    <location>
        <begin position="1114"/>
        <end position="1417"/>
    </location>
</feature>
<dbReference type="PROSITE" id="PS51257">
    <property type="entry name" value="PROKAR_LIPOPROTEIN"/>
    <property type="match status" value="1"/>
</dbReference>
<keyword evidence="4" id="KW-0482">Metalloprotease</keyword>
<keyword evidence="4" id="KW-0449">Lipoprotein</keyword>
<proteinExistence type="predicted"/>
<protein>
    <submittedName>
        <fullName evidence="4">SslE/AcfD family lipoprotein zinc metalloprotease</fullName>
    </submittedName>
</protein>
<dbReference type="Proteomes" id="UP001306119">
    <property type="component" value="Unassembled WGS sequence"/>
</dbReference>
<keyword evidence="4" id="KW-0645">Protease</keyword>
<dbReference type="EMBL" id="JAYXUG010000012">
    <property type="protein sequence ID" value="MEC6832884.1"/>
    <property type="molecule type" value="Genomic_DNA"/>
</dbReference>
<dbReference type="InterPro" id="IPR035423">
    <property type="entry name" value="M60-like_N"/>
</dbReference>
<dbReference type="NCBIfam" id="NF037974">
    <property type="entry name" value="SslE_AcfD_Zn_LP"/>
    <property type="match status" value="1"/>
</dbReference>
<dbReference type="PANTHER" id="PTHR15730:SF5">
    <property type="entry name" value="SI:CH211-210B2.2-RELATED"/>
    <property type="match status" value="1"/>
</dbReference>
<dbReference type="InterPro" id="IPR031161">
    <property type="entry name" value="Peptidase_M60_dom"/>
</dbReference>
<feature type="region of interest" description="Disordered" evidence="1">
    <location>
        <begin position="21"/>
        <end position="43"/>
    </location>
</feature>
<keyword evidence="2" id="KW-0732">Signal</keyword>
<dbReference type="Pfam" id="PF17291">
    <property type="entry name" value="M60-like_N"/>
    <property type="match status" value="1"/>
</dbReference>
<evidence type="ECO:0000256" key="1">
    <source>
        <dbReference type="SAM" id="MobiDB-lite"/>
    </source>
</evidence>
<dbReference type="InterPro" id="IPR051244">
    <property type="entry name" value="TCAF"/>
</dbReference>
<reference evidence="4 5" key="1">
    <citation type="submission" date="2024-01" db="EMBL/GenBank/DDBJ databases">
        <title>Active colonisers of the gastrointestinal tract of Atlantic salmon farmed in a warm water region.</title>
        <authorList>
            <person name="Bowman J.P."/>
        </authorList>
    </citation>
    <scope>NUCLEOTIDE SEQUENCE [LARGE SCALE GENOMIC DNA]</scope>
    <source>
        <strain evidence="4 5">S3MW1</strain>
    </source>
</reference>
<comment type="caution">
    <text evidence="4">The sequence shown here is derived from an EMBL/GenBank/DDBJ whole genome shotgun (WGS) entry which is preliminary data.</text>
</comment>